<dbReference type="GO" id="GO:0008233">
    <property type="term" value="F:peptidase activity"/>
    <property type="evidence" value="ECO:0007669"/>
    <property type="project" value="UniProtKB-KW"/>
</dbReference>
<dbReference type="PANTHER" id="PTHR35984">
    <property type="entry name" value="PERIPLASMIC SERINE PROTEASE"/>
    <property type="match status" value="1"/>
</dbReference>
<evidence type="ECO:0000313" key="2">
    <source>
        <dbReference type="Proteomes" id="UP001595791"/>
    </source>
</evidence>
<name>A0ABV8MMF0_9NEIS</name>
<dbReference type="Proteomes" id="UP001595791">
    <property type="component" value="Unassembled WGS sequence"/>
</dbReference>
<dbReference type="InterPro" id="IPR029045">
    <property type="entry name" value="ClpP/crotonase-like_dom_sf"/>
</dbReference>
<dbReference type="SUPFAM" id="SSF52096">
    <property type="entry name" value="ClpP/crotonase"/>
    <property type="match status" value="1"/>
</dbReference>
<dbReference type="EMBL" id="JBHSBU010000001">
    <property type="protein sequence ID" value="MFC4158489.1"/>
    <property type="molecule type" value="Genomic_DNA"/>
</dbReference>
<evidence type="ECO:0000313" key="1">
    <source>
        <dbReference type="EMBL" id="MFC4158489.1"/>
    </source>
</evidence>
<dbReference type="PANTHER" id="PTHR35984:SF1">
    <property type="entry name" value="PERIPLASMIC SERINE PROTEASE"/>
    <property type="match status" value="1"/>
</dbReference>
<reference evidence="2" key="1">
    <citation type="journal article" date="2019" name="Int. J. Syst. Evol. Microbiol.">
        <title>The Global Catalogue of Microorganisms (GCM) 10K type strain sequencing project: providing services to taxonomists for standard genome sequencing and annotation.</title>
        <authorList>
            <consortium name="The Broad Institute Genomics Platform"/>
            <consortium name="The Broad Institute Genome Sequencing Center for Infectious Disease"/>
            <person name="Wu L."/>
            <person name="Ma J."/>
        </authorList>
    </citation>
    <scope>NUCLEOTIDE SEQUENCE [LARGE SCALE GENOMIC DNA]</scope>
    <source>
        <strain evidence="2">LMG 29894</strain>
    </source>
</reference>
<sequence>MTEAKDEVKKPRVKRPPVLFPKTQQLIGELEARLGHRLLAYWTSNNGSVCANDLVALHNLFQKIGTQNEISLFIKSRGGDPESALRIVHLMRQYCGRINVLVPLECASAATMIALGADVIRMGPLSYLTAVDSSLTHDLSPLDRDNDRVSVSADELARIIRLWRLSGQEHHATNPYSEIFRYIHPLVVGAIDRSSSLSIRICAEILRYHMTDDARATAISQHMNSDYPSHSYPITRREAARIGLNVEGLDDETNNMLLVLNEFYSEMGQRAVTDFDECNQHDNSILNIIEARDTQIFYQNERDWVYLREERRWRTLNDESTWRKTEVVDGKRRTSRLHIR</sequence>
<keyword evidence="1" id="KW-0645">Protease</keyword>
<dbReference type="InterPro" id="IPR002825">
    <property type="entry name" value="Pept_S49_ser-pept_pro"/>
</dbReference>
<protein>
    <submittedName>
        <fullName evidence="1">ATP-dependent Clp protease proteolytic subunit</fullName>
    </submittedName>
</protein>
<dbReference type="Pfam" id="PF00574">
    <property type="entry name" value="CLP_protease"/>
    <property type="match status" value="1"/>
</dbReference>
<dbReference type="RefSeq" id="WP_378161215.1">
    <property type="nucleotide sequence ID" value="NZ_JBHSBU010000001.1"/>
</dbReference>
<keyword evidence="2" id="KW-1185">Reference proteome</keyword>
<gene>
    <name evidence="1" type="ORF">ACFOW7_03845</name>
</gene>
<comment type="caution">
    <text evidence="1">The sequence shown here is derived from an EMBL/GenBank/DDBJ whole genome shotgun (WGS) entry which is preliminary data.</text>
</comment>
<dbReference type="Gene3D" id="3.90.226.10">
    <property type="entry name" value="2-enoyl-CoA Hydratase, Chain A, domain 1"/>
    <property type="match status" value="1"/>
</dbReference>
<dbReference type="GO" id="GO:0006508">
    <property type="term" value="P:proteolysis"/>
    <property type="evidence" value="ECO:0007669"/>
    <property type="project" value="UniProtKB-KW"/>
</dbReference>
<dbReference type="InterPro" id="IPR023562">
    <property type="entry name" value="ClpP/TepA"/>
</dbReference>
<organism evidence="1 2">
    <name type="scientific">Chitinimonas lacunae</name>
    <dbReference type="NCBI Taxonomy" id="1963018"/>
    <lineage>
        <taxon>Bacteria</taxon>
        <taxon>Pseudomonadati</taxon>
        <taxon>Pseudomonadota</taxon>
        <taxon>Betaproteobacteria</taxon>
        <taxon>Neisseriales</taxon>
        <taxon>Chitinibacteraceae</taxon>
        <taxon>Chitinimonas</taxon>
    </lineage>
</organism>
<keyword evidence="1" id="KW-0378">Hydrolase</keyword>
<proteinExistence type="predicted"/>
<accession>A0ABV8MMF0</accession>